<dbReference type="CDD" id="cd01992">
    <property type="entry name" value="TilS_N"/>
    <property type="match status" value="1"/>
</dbReference>
<dbReference type="GO" id="GO:0032267">
    <property type="term" value="F:tRNA(Ile)-lysidine synthase activity"/>
    <property type="evidence" value="ECO:0007669"/>
    <property type="project" value="UniProtKB-EC"/>
</dbReference>
<dbReference type="GO" id="GO:0005524">
    <property type="term" value="F:ATP binding"/>
    <property type="evidence" value="ECO:0007669"/>
    <property type="project" value="UniProtKB-KW"/>
</dbReference>
<evidence type="ECO:0000256" key="6">
    <source>
        <dbReference type="ARBA" id="ARBA00022840"/>
    </source>
</evidence>
<name>A0AAT9L9R3_9FIRM</name>
<comment type="similarity">
    <text evidence="8">Belongs to the tRNA(Ile)-lysidine synthase family.</text>
</comment>
<keyword evidence="5" id="KW-0547">Nucleotide-binding</keyword>
<dbReference type="InterPro" id="IPR014729">
    <property type="entry name" value="Rossmann-like_a/b/a_fold"/>
</dbReference>
<keyword evidence="6" id="KW-0067">ATP-binding</keyword>
<comment type="subcellular location">
    <subcellularLocation>
        <location evidence="1 8">Cytoplasm</location>
    </subcellularLocation>
</comment>
<dbReference type="EMBL" id="CP062796">
    <property type="protein sequence ID" value="QUL97779.1"/>
    <property type="molecule type" value="Genomic_DNA"/>
</dbReference>
<dbReference type="GO" id="GO:0005737">
    <property type="term" value="C:cytoplasm"/>
    <property type="evidence" value="ECO:0007669"/>
    <property type="project" value="UniProtKB-SubCell"/>
</dbReference>
<protein>
    <recommendedName>
        <fullName evidence="8">tRNA(Ile)-lysidine synthase</fullName>
        <ecNumber evidence="8">6.3.4.19</ecNumber>
    </recommendedName>
    <alternativeName>
        <fullName evidence="8">tRNA(Ile)-2-lysyl-cytidine synthase</fullName>
    </alternativeName>
    <alternativeName>
        <fullName evidence="8">tRNA(Ile)-lysidine synthetase</fullName>
    </alternativeName>
</protein>
<evidence type="ECO:0000256" key="3">
    <source>
        <dbReference type="ARBA" id="ARBA00022598"/>
    </source>
</evidence>
<dbReference type="KEGG" id="fcz:IMF26_06615"/>
<feature type="domain" description="Lysidine-tRNA(Ile) synthetase C-terminal" evidence="9">
    <location>
        <begin position="358"/>
        <end position="431"/>
    </location>
</feature>
<dbReference type="InterPro" id="IPR012094">
    <property type="entry name" value="tRNA_Ile_lys_synt"/>
</dbReference>
<dbReference type="HAMAP" id="MF_01161">
    <property type="entry name" value="tRNA_Ile_lys_synt"/>
    <property type="match status" value="1"/>
</dbReference>
<comment type="caution">
    <text evidence="8">Lacks conserved residue(s) required for the propagation of feature annotation.</text>
</comment>
<dbReference type="SUPFAM" id="SSF82829">
    <property type="entry name" value="MesJ substrate recognition domain-like"/>
    <property type="match status" value="1"/>
</dbReference>
<comment type="catalytic activity">
    <reaction evidence="7 8">
        <text>cytidine(34) in tRNA(Ile2) + L-lysine + ATP = lysidine(34) in tRNA(Ile2) + AMP + diphosphate + H(+)</text>
        <dbReference type="Rhea" id="RHEA:43744"/>
        <dbReference type="Rhea" id="RHEA-COMP:10625"/>
        <dbReference type="Rhea" id="RHEA-COMP:10670"/>
        <dbReference type="ChEBI" id="CHEBI:15378"/>
        <dbReference type="ChEBI" id="CHEBI:30616"/>
        <dbReference type="ChEBI" id="CHEBI:32551"/>
        <dbReference type="ChEBI" id="CHEBI:33019"/>
        <dbReference type="ChEBI" id="CHEBI:82748"/>
        <dbReference type="ChEBI" id="CHEBI:83665"/>
        <dbReference type="ChEBI" id="CHEBI:456215"/>
        <dbReference type="EC" id="6.3.4.19"/>
    </reaction>
</comment>
<keyword evidence="3 8" id="KW-0436">Ligase</keyword>
<evidence type="ECO:0000256" key="2">
    <source>
        <dbReference type="ARBA" id="ARBA00022490"/>
    </source>
</evidence>
<evidence type="ECO:0000256" key="7">
    <source>
        <dbReference type="ARBA" id="ARBA00048539"/>
    </source>
</evidence>
<proteinExistence type="inferred from homology"/>
<evidence type="ECO:0000256" key="8">
    <source>
        <dbReference type="HAMAP-Rule" id="MF_01161"/>
    </source>
</evidence>
<sequence length="470" mass="52933">MCLLDTLFMLSRELGISLHVAHLNHHMRGEEADKDAAMVVEFCRARGIPATVGHEEVFRLAEELKTGVEEAGRIARYRFFFSLRDEIGADKIALGHNMNDQAETVIMRLLRGSGTRGLSGIPPVNNGIIRPLIEVPRALTEQYCRERDLPVIKDVYNFDLTYRRNLVRHKILPELSRLFNPSLVETLSSVAEALRWDAEFLEKEAREAFLRDSFREGRITVVDEKAIALLPPAISSRVLEQAWRECAGDGGSLSVDHIKDIMSENGTISLPGGIRATRERGFIAFYPPVPDIEDIQVCVPGCTDVPQLGLKVVTSVLRRDSLPGNLRVCRDVKKGENAPFYILERKAFVDYNKCGRSIHLRTWRPGDRFMPLGMGGRQKKLQDFFVSLKVPRLFRDFVPVFTSGNEVVWVGGYRISERFKVDEGTTDVLEIEVMPYLRYRQNCATISWSDPAGCQIGPSGVSVDREGALD</sequence>
<reference evidence="10" key="2">
    <citation type="journal article" date="2023" name="Biology">
        <title>Prokaryotic Life Associated with Coal-Fire Gas Vents Revealed by Metagenomics.</title>
        <authorList>
            <person name="Kadnikov V.V."/>
            <person name="Mardanov A.V."/>
            <person name="Beletsky A.V."/>
            <person name="Karnachuk O.V."/>
            <person name="Ravin N.V."/>
        </authorList>
    </citation>
    <scope>NUCLEOTIDE SEQUENCE</scope>
    <source>
        <strain evidence="10">Bu02</strain>
    </source>
</reference>
<dbReference type="Gene3D" id="1.20.59.20">
    <property type="match status" value="1"/>
</dbReference>
<evidence type="ECO:0000313" key="10">
    <source>
        <dbReference type="EMBL" id="QUL97779.1"/>
    </source>
</evidence>
<dbReference type="Pfam" id="PF11734">
    <property type="entry name" value="TilS_C"/>
    <property type="match status" value="1"/>
</dbReference>
<comment type="function">
    <text evidence="8">Ligates lysine onto the cytidine present at position 34 of the AUA codon-specific tRNA(Ile) that contains the anticodon CAU, in an ATP-dependent manner. Cytidine is converted to lysidine, thus changing the amino acid specificity of the tRNA from methionine to isoleucine.</text>
</comment>
<gene>
    <name evidence="8 10" type="primary">tilS</name>
    <name evidence="10" type="ORF">IMF26_06615</name>
</gene>
<organism evidence="10">
    <name type="scientific">Candidatus Fermentithermobacillus carboniphilus</name>
    <dbReference type="NCBI Taxonomy" id="3085328"/>
    <lineage>
        <taxon>Bacteria</taxon>
        <taxon>Bacillati</taxon>
        <taxon>Bacillota</taxon>
        <taxon>Candidatus Fermentithermobacillia</taxon>
        <taxon>Candidatus Fermentithermobacillales</taxon>
        <taxon>Candidatus Fermentithermobacillaceae</taxon>
        <taxon>Candidatus Fermentithermobacillus</taxon>
    </lineage>
</organism>
<reference evidence="10" key="1">
    <citation type="submission" date="2020-10" db="EMBL/GenBank/DDBJ databases">
        <authorList>
            <person name="Kadnikov V."/>
            <person name="Beletsky A.V."/>
            <person name="Mardanov A.V."/>
            <person name="Karnachuk O.V."/>
            <person name="Ravin N.V."/>
        </authorList>
    </citation>
    <scope>NUCLEOTIDE SEQUENCE</scope>
    <source>
        <strain evidence="10">Bu02</strain>
    </source>
</reference>
<keyword evidence="4 8" id="KW-0819">tRNA processing</keyword>
<dbReference type="PANTHER" id="PTHR43033:SF1">
    <property type="entry name" value="TRNA(ILE)-LYSIDINE SYNTHASE-RELATED"/>
    <property type="match status" value="1"/>
</dbReference>
<dbReference type="InterPro" id="IPR012796">
    <property type="entry name" value="Lysidine-tRNA-synth_C"/>
</dbReference>
<evidence type="ECO:0000256" key="1">
    <source>
        <dbReference type="ARBA" id="ARBA00004496"/>
    </source>
</evidence>
<accession>A0AAT9L9R3</accession>
<dbReference type="GO" id="GO:0006400">
    <property type="term" value="P:tRNA modification"/>
    <property type="evidence" value="ECO:0007669"/>
    <property type="project" value="UniProtKB-UniRule"/>
</dbReference>
<dbReference type="InterPro" id="IPR012795">
    <property type="entry name" value="tRNA_Ile_lys_synt_N"/>
</dbReference>
<dbReference type="NCBIfam" id="TIGR02432">
    <property type="entry name" value="lysidine_TilS_N"/>
    <property type="match status" value="1"/>
</dbReference>
<dbReference type="SUPFAM" id="SSF56037">
    <property type="entry name" value="PheT/TilS domain"/>
    <property type="match status" value="1"/>
</dbReference>
<dbReference type="Pfam" id="PF01171">
    <property type="entry name" value="ATP_bind_3"/>
    <property type="match status" value="1"/>
</dbReference>
<dbReference type="EC" id="6.3.4.19" evidence="8"/>
<keyword evidence="2 8" id="KW-0963">Cytoplasm</keyword>
<dbReference type="SUPFAM" id="SSF52402">
    <property type="entry name" value="Adenine nucleotide alpha hydrolases-like"/>
    <property type="match status" value="1"/>
</dbReference>
<dbReference type="Gene3D" id="3.40.50.620">
    <property type="entry name" value="HUPs"/>
    <property type="match status" value="1"/>
</dbReference>
<dbReference type="NCBIfam" id="TIGR02433">
    <property type="entry name" value="lysidine_TilS_C"/>
    <property type="match status" value="1"/>
</dbReference>
<evidence type="ECO:0000259" key="9">
    <source>
        <dbReference type="SMART" id="SM00977"/>
    </source>
</evidence>
<dbReference type="SMART" id="SM00977">
    <property type="entry name" value="TilS_C"/>
    <property type="match status" value="1"/>
</dbReference>
<evidence type="ECO:0000256" key="4">
    <source>
        <dbReference type="ARBA" id="ARBA00022694"/>
    </source>
</evidence>
<dbReference type="PANTHER" id="PTHR43033">
    <property type="entry name" value="TRNA(ILE)-LYSIDINE SYNTHASE-RELATED"/>
    <property type="match status" value="1"/>
</dbReference>
<evidence type="ECO:0000256" key="5">
    <source>
        <dbReference type="ARBA" id="ARBA00022741"/>
    </source>
</evidence>
<dbReference type="AlphaFoldDB" id="A0AAT9L9R3"/>
<dbReference type="InterPro" id="IPR011063">
    <property type="entry name" value="TilS/TtcA_N"/>
</dbReference>